<keyword evidence="5 10" id="KW-0997">Cell inner membrane</keyword>
<organism evidence="13 15">
    <name type="scientific">Vibrio fluvialis</name>
    <dbReference type="NCBI Taxonomy" id="676"/>
    <lineage>
        <taxon>Bacteria</taxon>
        <taxon>Pseudomonadati</taxon>
        <taxon>Pseudomonadota</taxon>
        <taxon>Gammaproteobacteria</taxon>
        <taxon>Vibrionales</taxon>
        <taxon>Vibrionaceae</taxon>
        <taxon>Vibrio</taxon>
    </lineage>
</organism>
<dbReference type="RefSeq" id="WP_020329336.1">
    <property type="nucleotide sequence ID" value="NZ_CABLBX010000007.1"/>
</dbReference>
<evidence type="ECO:0000256" key="9">
    <source>
        <dbReference type="ARBA" id="ARBA00023136"/>
    </source>
</evidence>
<keyword evidence="6 11" id="KW-0812">Transmembrane</keyword>
<dbReference type="GO" id="GO:0015627">
    <property type="term" value="C:type II protein secretion system complex"/>
    <property type="evidence" value="ECO:0007669"/>
    <property type="project" value="InterPro"/>
</dbReference>
<evidence type="ECO:0000256" key="6">
    <source>
        <dbReference type="ARBA" id="ARBA00022692"/>
    </source>
</evidence>
<accession>A0AAX2LJL9</accession>
<reference evidence="12" key="2">
    <citation type="submission" date="2018-01" db="EMBL/GenBank/DDBJ databases">
        <title>FDA dAtabase for Regulatory Grade micrObial Sequences (FDA-ARGOS): Supporting development and validation of Infectious Disease Dx tests.</title>
        <authorList>
            <person name="Hoffmann M."/>
            <person name="Allard M."/>
            <person name="Evans P."/>
            <person name="Brown E."/>
            <person name="Tallon L."/>
            <person name="Sadzewicz L."/>
            <person name="Sengamalay N."/>
            <person name="Ott S."/>
            <person name="Godinez A."/>
            <person name="Nagaraj S."/>
            <person name="Vyas G."/>
            <person name="Aluvathingal J."/>
            <person name="Nadendla S."/>
            <person name="Geyer C."/>
            <person name="Sichtig H."/>
        </authorList>
    </citation>
    <scope>NUCLEOTIDE SEQUENCE</scope>
    <source>
        <strain evidence="12">ATCC 33809</strain>
    </source>
</reference>
<dbReference type="KEGG" id="vfl:AL536_21315"/>
<evidence type="ECO:0000313" key="15">
    <source>
        <dbReference type="Proteomes" id="UP000254626"/>
    </source>
</evidence>
<evidence type="ECO:0000256" key="7">
    <source>
        <dbReference type="ARBA" id="ARBA00022927"/>
    </source>
</evidence>
<reference evidence="14" key="1">
    <citation type="submission" date="2015-12" db="EMBL/GenBank/DDBJ databases">
        <title>FDA dAtabase for Regulatory Grade micrObial Sequences (FDA-ARGOS): Supporting development and validation of Infectious Disease Dx tests.</title>
        <authorList>
            <person name="Hoffmann M."/>
            <person name="Allard M."/>
            <person name="Evans P."/>
            <person name="Brown E."/>
            <person name="Tallon L.J."/>
            <person name="Sadzewicz L."/>
            <person name="Sengamalay N."/>
            <person name="Ott S."/>
            <person name="Godinez A."/>
            <person name="Nagaraj S."/>
            <person name="Vyas G."/>
            <person name="Aluvathingal J."/>
            <person name="Nadendla S."/>
            <person name="Geyer C."/>
            <person name="Sichtig H."/>
        </authorList>
    </citation>
    <scope>NUCLEOTIDE SEQUENCE [LARGE SCALE GENOMIC DNA]</scope>
    <source>
        <strain evidence="14">ATCC 33809</strain>
    </source>
</reference>
<evidence type="ECO:0000313" key="13">
    <source>
        <dbReference type="EMBL" id="SUP18795.1"/>
    </source>
</evidence>
<keyword evidence="3 10" id="KW-0813">Transport</keyword>
<keyword evidence="8 11" id="KW-1133">Transmembrane helix</keyword>
<keyword evidence="9 10" id="KW-0472">Membrane</keyword>
<dbReference type="Proteomes" id="UP000057088">
    <property type="component" value="Chromosome 2"/>
</dbReference>
<dbReference type="AlphaFoldDB" id="A0AAX2LJL9"/>
<dbReference type="SUPFAM" id="SSF103054">
    <property type="entry name" value="General secretion pathway protein M, EpsM"/>
    <property type="match status" value="1"/>
</dbReference>
<evidence type="ECO:0000256" key="2">
    <source>
        <dbReference type="ARBA" id="ARBA00010637"/>
    </source>
</evidence>
<comment type="subcellular location">
    <subcellularLocation>
        <location evidence="1">Cell inner membrane</location>
        <topology evidence="1">Single-pass membrane protein</topology>
    </subcellularLocation>
</comment>
<comment type="similarity">
    <text evidence="2 10">Belongs to the GSP M family.</text>
</comment>
<evidence type="ECO:0000256" key="1">
    <source>
        <dbReference type="ARBA" id="ARBA00004377"/>
    </source>
</evidence>
<dbReference type="EMBL" id="UHIP01000001">
    <property type="protein sequence ID" value="SUP18795.1"/>
    <property type="molecule type" value="Genomic_DNA"/>
</dbReference>
<proteinExistence type="inferred from homology"/>
<dbReference type="GO" id="GO:0005886">
    <property type="term" value="C:plasma membrane"/>
    <property type="evidence" value="ECO:0007669"/>
    <property type="project" value="UniProtKB-SubCell"/>
</dbReference>
<name>A0AAX2LJL9_VIBFL</name>
<dbReference type="GO" id="GO:0015628">
    <property type="term" value="P:protein secretion by the type II secretion system"/>
    <property type="evidence" value="ECO:0007669"/>
    <property type="project" value="InterPro"/>
</dbReference>
<evidence type="ECO:0000256" key="5">
    <source>
        <dbReference type="ARBA" id="ARBA00022519"/>
    </source>
</evidence>
<dbReference type="InterPro" id="IPR023229">
    <property type="entry name" value="T2SS_M_periplasmic_sf"/>
</dbReference>
<evidence type="ECO:0000256" key="8">
    <source>
        <dbReference type="ARBA" id="ARBA00022989"/>
    </source>
</evidence>
<evidence type="ECO:0000256" key="11">
    <source>
        <dbReference type="SAM" id="Phobius"/>
    </source>
</evidence>
<dbReference type="Gene3D" id="3.30.1360.100">
    <property type="entry name" value="General secretion pathway protein M, EpsM"/>
    <property type="match status" value="1"/>
</dbReference>
<dbReference type="Proteomes" id="UP000254626">
    <property type="component" value="Unassembled WGS sequence"/>
</dbReference>
<keyword evidence="4 10" id="KW-1003">Cell membrane</keyword>
<comment type="function">
    <text evidence="10">Inner membrane component of the type II secretion system required for the energy-dependent secretion of extracellular factors such as proteases and toxins from the periplasm.</text>
</comment>
<dbReference type="GeneID" id="29385629"/>
<evidence type="ECO:0000256" key="4">
    <source>
        <dbReference type="ARBA" id="ARBA00022475"/>
    </source>
</evidence>
<gene>
    <name evidence="13" type="primary">epsM</name>
    <name evidence="12" type="ORF">AL536_21315</name>
    <name evidence="13" type="ORF">NCTC11327_00035</name>
</gene>
<keyword evidence="14" id="KW-1185">Reference proteome</keyword>
<evidence type="ECO:0000313" key="12">
    <source>
        <dbReference type="EMBL" id="AMF95874.1"/>
    </source>
</evidence>
<keyword evidence="7 10" id="KW-0653">Protein transport</keyword>
<sequence>MKNLLNPLQTSLHTWWSSISQREQRLVLVCGGLLLLGILYWGVLQPLQQRSDAARARIVSEQQLLQWVQSTADDIVTLRRQGGVVGTAQPLNQVISSSTRQFNIELIRVQPRGEMMQVWIQPLPFSQLVSWIAYLKEKQGVDVEFMDLDRGKVPGVVEVKRLQLKRGV</sequence>
<dbReference type="Pfam" id="PF04612">
    <property type="entry name" value="T2SSM"/>
    <property type="match status" value="1"/>
</dbReference>
<evidence type="ECO:0000313" key="14">
    <source>
        <dbReference type="Proteomes" id="UP000057088"/>
    </source>
</evidence>
<evidence type="ECO:0000256" key="10">
    <source>
        <dbReference type="PIRNR" id="PIRNR006291"/>
    </source>
</evidence>
<reference evidence="13 15" key="3">
    <citation type="submission" date="2018-06" db="EMBL/GenBank/DDBJ databases">
        <authorList>
            <consortium name="Pathogen Informatics"/>
            <person name="Doyle S."/>
        </authorList>
    </citation>
    <scope>NUCLEOTIDE SEQUENCE [LARGE SCALE GENOMIC DNA]</scope>
    <source>
        <strain evidence="13 15">NCTC11327</strain>
    </source>
</reference>
<dbReference type="PIRSF" id="PIRSF006291">
    <property type="entry name" value="GspM"/>
    <property type="match status" value="1"/>
</dbReference>
<dbReference type="InterPro" id="IPR007690">
    <property type="entry name" value="T2SS_GspM"/>
</dbReference>
<dbReference type="EMBL" id="CP014035">
    <property type="protein sequence ID" value="AMF95874.1"/>
    <property type="molecule type" value="Genomic_DNA"/>
</dbReference>
<feature type="transmembrane region" description="Helical" evidence="11">
    <location>
        <begin position="26"/>
        <end position="44"/>
    </location>
</feature>
<protein>
    <recommendedName>
        <fullName evidence="10">Type II secretion system protein M</fullName>
        <shortName evidence="10">T2SS protein M</shortName>
    </recommendedName>
    <alternativeName>
        <fullName evidence="10">General secretion pathway protein M</fullName>
    </alternativeName>
</protein>
<evidence type="ECO:0000256" key="3">
    <source>
        <dbReference type="ARBA" id="ARBA00022448"/>
    </source>
</evidence>